<evidence type="ECO:0008006" key="5">
    <source>
        <dbReference type="Google" id="ProtNLM"/>
    </source>
</evidence>
<reference evidence="4" key="1">
    <citation type="journal article" date="2023" name="Comput. Struct. Biotechnol. J.">
        <title>Discovery of a novel marine Bacteroidetes with a rich repertoire of carbohydrate-active enzymes.</title>
        <authorList>
            <person name="Chen B."/>
            <person name="Liu G."/>
            <person name="Chen Q."/>
            <person name="Wang H."/>
            <person name="Liu L."/>
            <person name="Tang K."/>
        </authorList>
    </citation>
    <scope>NUCLEOTIDE SEQUENCE</scope>
    <source>
        <strain evidence="4">TK19036</strain>
    </source>
</reference>
<keyword evidence="1" id="KW-0433">Leucine-rich repeat</keyword>
<dbReference type="Pfam" id="PF13855">
    <property type="entry name" value="LRR_8"/>
    <property type="match status" value="1"/>
</dbReference>
<dbReference type="InterPro" id="IPR032675">
    <property type="entry name" value="LRR_dom_sf"/>
</dbReference>
<evidence type="ECO:0000256" key="3">
    <source>
        <dbReference type="SAM" id="SignalP"/>
    </source>
</evidence>
<dbReference type="SMART" id="SM00369">
    <property type="entry name" value="LRR_TYP"/>
    <property type="match status" value="2"/>
</dbReference>
<dbReference type="EMBL" id="CP120682">
    <property type="protein sequence ID" value="WKN39676.1"/>
    <property type="molecule type" value="Genomic_DNA"/>
</dbReference>
<sequence>MRKIYRLALLLALILLVSLSYQSYAQTPANAQDSLVLLAFHQDVQQHHWPQLWDTQQSVSSWEGVILNDQGKVTSLTFDYDLLGMKVDSLPSSIGILKDLDMLGRLSVIMLEIKYISPKLGDLSQLGALSLDYNDIVSLPEEIGNLKKVIWLTITYNELTSLPEGIGGMEKLSTFYVSNNHLTSLPNGLSRLPYLNYINFSYNDLEAFPEALVDIESLSEITGTHNKMKGGIPAALWERGERQLVPDPLSLNVSYNELSGRVLDESTDESLVGLLNISYNHYRLQDIYPDYEQLQLYWCNLTFMPQRRIGSHLQTVTPDENGLLNIQIEGYTPLEGSNVQWFSYSSMSDRGRFEFPAGSTYPLIKRTGQGFYYCKITHPDLPDYEIVSNPLRVIINNKRPVISNTDIRFRQGETPPLWLGASDDFSYSELLTWTIPEETPHLKVSFSSIVPKDPAWTGTDTLHVRVEDEHGGVTKEDVLITVLPLQNTAPVVNLSTVYMSLAAESPCEAGDPDCEKLFLWNTALQLAPFVHDDLDDLDDLQLSIVEFDGVGTPSSYFHAGVDLNSGIFLNSYIIAHQDTSAIITLRVVDSEGEVTEQQIELIAKIDNQPFQLADIPEQKIAVGETFPPLDLKQYASDDYTPVENLVWKAYPQGDVRVKLDQGIATVTPFNPDQPQSFTVIYEAYETDLFSYKLVEVTYTITEKEDEEPEPENVFISGTIITGDQQPLTEVQLTGLPETIVTDAQGVFTVEVSADWSGTITPVKEDYTFSPASLEVSKLEGDLADQNFTATYTGNYTISGNILDDQGKPLADVSLQGAPATVVTDADGRYVISVPAGWKGSITAKKEQYTFSPESLDFTDVQENMSNQQFLASLVTEPESEPEPEPEQEPEPEVEVFYTIAGVITDQHNNPLPQVTLTGDTITIVTDAQGHYTITVPTHWSGTLTPTMPDYTFSPVNLEFEDVQEDAGTQNFTATYTGTYLVSGIVLDSSNEALAAITINIDGLDQLANIQTDEEGRFSLEVPADWSGTLTPADEEYSFEPEKLVFSNLRTNQSEQNFTAQTTTVVEEPKTPSALGIVVYPNPTDGEATIELDEALAQEASLLIMNTEGRIVWQAIVPTGSKRIQWPGTNQAGGAVSVGIYQLRLMEANKPVRSVKISVIK</sequence>
<dbReference type="Gene3D" id="2.60.40.1120">
    <property type="entry name" value="Carboxypeptidase-like, regulatory domain"/>
    <property type="match status" value="3"/>
</dbReference>
<dbReference type="PANTHER" id="PTHR48051">
    <property type="match status" value="1"/>
</dbReference>
<gene>
    <name evidence="4" type="ORF">K4G66_13340</name>
</gene>
<keyword evidence="3" id="KW-0732">Signal</keyword>
<dbReference type="GO" id="GO:0005737">
    <property type="term" value="C:cytoplasm"/>
    <property type="evidence" value="ECO:0007669"/>
    <property type="project" value="TreeGrafter"/>
</dbReference>
<proteinExistence type="predicted"/>
<dbReference type="SUPFAM" id="SSF52058">
    <property type="entry name" value="L domain-like"/>
    <property type="match status" value="1"/>
</dbReference>
<dbReference type="SUPFAM" id="SSF49464">
    <property type="entry name" value="Carboxypeptidase regulatory domain-like"/>
    <property type="match status" value="3"/>
</dbReference>
<evidence type="ECO:0000256" key="1">
    <source>
        <dbReference type="ARBA" id="ARBA00022614"/>
    </source>
</evidence>
<feature type="chain" id="PRO_5041209954" description="T9SS type A sorting domain-containing protein" evidence="3">
    <location>
        <begin position="26"/>
        <end position="1160"/>
    </location>
</feature>
<feature type="signal peptide" evidence="3">
    <location>
        <begin position="1"/>
        <end position="25"/>
    </location>
</feature>
<evidence type="ECO:0000256" key="2">
    <source>
        <dbReference type="ARBA" id="ARBA00022737"/>
    </source>
</evidence>
<keyword evidence="2" id="KW-0677">Repeat</keyword>
<dbReference type="PROSITE" id="PS51450">
    <property type="entry name" value="LRR"/>
    <property type="match status" value="1"/>
</dbReference>
<dbReference type="Gene3D" id="3.80.10.10">
    <property type="entry name" value="Ribonuclease Inhibitor"/>
    <property type="match status" value="1"/>
</dbReference>
<evidence type="ECO:0000313" key="4">
    <source>
        <dbReference type="EMBL" id="WKN39676.1"/>
    </source>
</evidence>
<dbReference type="InterPro" id="IPR050216">
    <property type="entry name" value="LRR_domain-containing"/>
</dbReference>
<organism evidence="4">
    <name type="scientific">Roseihalotalea indica</name>
    <dbReference type="NCBI Taxonomy" id="2867963"/>
    <lineage>
        <taxon>Bacteria</taxon>
        <taxon>Pseudomonadati</taxon>
        <taxon>Bacteroidota</taxon>
        <taxon>Cytophagia</taxon>
        <taxon>Cytophagales</taxon>
        <taxon>Catalimonadaceae</taxon>
        <taxon>Roseihalotalea</taxon>
    </lineage>
</organism>
<protein>
    <recommendedName>
        <fullName evidence="5">T9SS type A sorting domain-containing protein</fullName>
    </recommendedName>
</protein>
<dbReference type="InterPro" id="IPR001611">
    <property type="entry name" value="Leu-rich_rpt"/>
</dbReference>
<accession>A0AA49GUG8</accession>
<dbReference type="PANTHER" id="PTHR48051:SF1">
    <property type="entry name" value="RAS SUPPRESSOR PROTEIN 1"/>
    <property type="match status" value="1"/>
</dbReference>
<reference evidence="4" key="2">
    <citation type="journal article" date="2024" name="Antonie Van Leeuwenhoek">
        <title>Roseihalotalea indica gen. nov., sp. nov., a halophilic Bacteroidetes from mesopelagic Southwest Indian Ocean with higher carbohydrate metabolic potential.</title>
        <authorList>
            <person name="Chen B."/>
            <person name="Zhang M."/>
            <person name="Lin D."/>
            <person name="Ye J."/>
            <person name="Tang K."/>
        </authorList>
    </citation>
    <scope>NUCLEOTIDE SEQUENCE</scope>
    <source>
        <strain evidence="4">TK19036</strain>
    </source>
</reference>
<name>A0AA49GUG8_9BACT</name>
<dbReference type="InterPro" id="IPR008969">
    <property type="entry name" value="CarboxyPept-like_regulatory"/>
</dbReference>
<dbReference type="InterPro" id="IPR003591">
    <property type="entry name" value="Leu-rich_rpt_typical-subtyp"/>
</dbReference>
<dbReference type="AlphaFoldDB" id="A0AA49GUG8"/>